<dbReference type="Pfam" id="PF11397">
    <property type="entry name" value="GlcNAc"/>
    <property type="match status" value="2"/>
</dbReference>
<organism evidence="2">
    <name type="scientific">viral metagenome</name>
    <dbReference type="NCBI Taxonomy" id="1070528"/>
    <lineage>
        <taxon>unclassified sequences</taxon>
        <taxon>metagenomes</taxon>
        <taxon>organismal metagenomes</taxon>
    </lineage>
</organism>
<dbReference type="SUPFAM" id="SSF53448">
    <property type="entry name" value="Nucleotide-diphospho-sugar transferases"/>
    <property type="match status" value="1"/>
</dbReference>
<keyword evidence="1" id="KW-1133">Transmembrane helix</keyword>
<accession>A0A6C0EPQ8</accession>
<dbReference type="AlphaFoldDB" id="A0A6C0EPQ8"/>
<evidence type="ECO:0000256" key="1">
    <source>
        <dbReference type="SAM" id="Phobius"/>
    </source>
</evidence>
<keyword evidence="1" id="KW-0472">Membrane</keyword>
<protein>
    <recommendedName>
        <fullName evidence="3">Glycosyltransferase 2-like domain-containing protein</fullName>
    </recommendedName>
</protein>
<dbReference type="InterPro" id="IPR029044">
    <property type="entry name" value="Nucleotide-diphossugar_trans"/>
</dbReference>
<dbReference type="EMBL" id="MN738902">
    <property type="protein sequence ID" value="QHT30493.1"/>
    <property type="molecule type" value="Genomic_DNA"/>
</dbReference>
<sequence>MDYKVRNINIKENFIFVSIASYRDDECQKTIKSLFDNAKNKDNCYIGICQQNNFDIDNDCLINNELNCNIRIIRIPYFEAKGPTYARYLCSGLWNGEEYYLQIDSHTTFIKDWDEKLINMIKEIKNRKLSLKPVISHYPIDVIKINEKTNTIPHIHSAEYNKNGILVLSTAIYIDTKNDYKLSYFMSAGMFFCESKFLNEIPFDPTLDDLFEGEEILTSVKFYTNGWDIFTPKENIIYHEYGRGNKPKYFIDNNKTYNPNNAILKVKRLLSLDNNDEKYGLGKIRTLKSFYSNATILSNNNNDNDNNNYILLILLLLMLLIIILLIIIG</sequence>
<evidence type="ECO:0000313" key="2">
    <source>
        <dbReference type="EMBL" id="QHT30493.1"/>
    </source>
</evidence>
<name>A0A6C0EPQ8_9ZZZZ</name>
<dbReference type="PANTHER" id="PTHR34496:SF10">
    <property type="entry name" value="GLCNAC TRANSFERASE"/>
    <property type="match status" value="1"/>
</dbReference>
<reference evidence="2" key="1">
    <citation type="journal article" date="2020" name="Nature">
        <title>Giant virus diversity and host interactions through global metagenomics.</title>
        <authorList>
            <person name="Schulz F."/>
            <person name="Roux S."/>
            <person name="Paez-Espino D."/>
            <person name="Jungbluth S."/>
            <person name="Walsh D.A."/>
            <person name="Denef V.J."/>
            <person name="McMahon K.D."/>
            <person name="Konstantinidis K.T."/>
            <person name="Eloe-Fadrosh E.A."/>
            <person name="Kyrpides N.C."/>
            <person name="Woyke T."/>
        </authorList>
    </citation>
    <scope>NUCLEOTIDE SEQUENCE</scope>
    <source>
        <strain evidence="2">GVMAG-M-3300009151-35</strain>
    </source>
</reference>
<dbReference type="PANTHER" id="PTHR34496">
    <property type="entry name" value="GLCNAC TRANSFERASE-RELATED"/>
    <property type="match status" value="1"/>
</dbReference>
<evidence type="ECO:0008006" key="3">
    <source>
        <dbReference type="Google" id="ProtNLM"/>
    </source>
</evidence>
<proteinExistence type="predicted"/>
<feature type="transmembrane region" description="Helical" evidence="1">
    <location>
        <begin position="309"/>
        <end position="328"/>
    </location>
</feature>
<keyword evidence="1" id="KW-0812">Transmembrane</keyword>
<dbReference type="InterPro" id="IPR021067">
    <property type="entry name" value="Glycosyltransferase"/>
</dbReference>